<evidence type="ECO:0000256" key="2">
    <source>
        <dbReference type="ARBA" id="ARBA00023125"/>
    </source>
</evidence>
<dbReference type="SUPFAM" id="SSF46785">
    <property type="entry name" value="Winged helix' DNA-binding domain"/>
    <property type="match status" value="1"/>
</dbReference>
<dbReference type="Pfam" id="PF13545">
    <property type="entry name" value="HTH_Crp_2"/>
    <property type="match status" value="1"/>
</dbReference>
<accession>A0A480AP27</accession>
<dbReference type="CDD" id="cd00038">
    <property type="entry name" value="CAP_ED"/>
    <property type="match status" value="1"/>
</dbReference>
<dbReference type="PROSITE" id="PS50042">
    <property type="entry name" value="CNMP_BINDING_3"/>
    <property type="match status" value="1"/>
</dbReference>
<comment type="caution">
    <text evidence="5">The sequence shown here is derived from an EMBL/GenBank/DDBJ whole genome shotgun (WGS) entry which is preliminary data.</text>
</comment>
<dbReference type="Pfam" id="PF00027">
    <property type="entry name" value="cNMP_binding"/>
    <property type="match status" value="1"/>
</dbReference>
<dbReference type="GO" id="GO:0003677">
    <property type="term" value="F:DNA binding"/>
    <property type="evidence" value="ECO:0007669"/>
    <property type="project" value="UniProtKB-KW"/>
</dbReference>
<organism evidence="5 6">
    <name type="scientific">Pseudaquabacterium pictum</name>
    <dbReference type="NCBI Taxonomy" id="2315236"/>
    <lineage>
        <taxon>Bacteria</taxon>
        <taxon>Pseudomonadati</taxon>
        <taxon>Pseudomonadota</taxon>
        <taxon>Betaproteobacteria</taxon>
        <taxon>Burkholderiales</taxon>
        <taxon>Sphaerotilaceae</taxon>
        <taxon>Pseudaquabacterium</taxon>
    </lineage>
</organism>
<keyword evidence="1" id="KW-0805">Transcription regulation</keyword>
<evidence type="ECO:0000259" key="4">
    <source>
        <dbReference type="PROSITE" id="PS50042"/>
    </source>
</evidence>
<feature type="domain" description="Cyclic nucleotide-binding" evidence="4">
    <location>
        <begin position="31"/>
        <end position="151"/>
    </location>
</feature>
<proteinExistence type="predicted"/>
<dbReference type="InterPro" id="IPR000595">
    <property type="entry name" value="cNMP-bd_dom"/>
</dbReference>
<dbReference type="PANTHER" id="PTHR24567:SF74">
    <property type="entry name" value="HTH-TYPE TRANSCRIPTIONAL REGULATOR ARCR"/>
    <property type="match status" value="1"/>
</dbReference>
<dbReference type="PANTHER" id="PTHR24567">
    <property type="entry name" value="CRP FAMILY TRANSCRIPTIONAL REGULATORY PROTEIN"/>
    <property type="match status" value="1"/>
</dbReference>
<evidence type="ECO:0000256" key="3">
    <source>
        <dbReference type="ARBA" id="ARBA00023163"/>
    </source>
</evidence>
<dbReference type="InterPro" id="IPR012318">
    <property type="entry name" value="HTH_CRP"/>
</dbReference>
<evidence type="ECO:0000256" key="1">
    <source>
        <dbReference type="ARBA" id="ARBA00023015"/>
    </source>
</evidence>
<dbReference type="InterPro" id="IPR014710">
    <property type="entry name" value="RmlC-like_jellyroll"/>
</dbReference>
<keyword evidence="2" id="KW-0238">DNA-binding</keyword>
<dbReference type="Proteomes" id="UP000301751">
    <property type="component" value="Unassembled WGS sequence"/>
</dbReference>
<keyword evidence="6" id="KW-1185">Reference proteome</keyword>
<gene>
    <name evidence="5" type="ORF">AQPW35_24700</name>
</gene>
<dbReference type="AlphaFoldDB" id="A0A480AP27"/>
<dbReference type="SMART" id="SM00100">
    <property type="entry name" value="cNMP"/>
    <property type="match status" value="1"/>
</dbReference>
<dbReference type="InterPro" id="IPR050397">
    <property type="entry name" value="Env_Response_Regulators"/>
</dbReference>
<dbReference type="Gene3D" id="2.60.120.10">
    <property type="entry name" value="Jelly Rolls"/>
    <property type="match status" value="1"/>
</dbReference>
<dbReference type="SUPFAM" id="SSF51206">
    <property type="entry name" value="cAMP-binding domain-like"/>
    <property type="match status" value="1"/>
</dbReference>
<dbReference type="Gene3D" id="1.10.10.10">
    <property type="entry name" value="Winged helix-like DNA-binding domain superfamily/Winged helix DNA-binding domain"/>
    <property type="match status" value="1"/>
</dbReference>
<name>A0A480AP27_9BURK</name>
<evidence type="ECO:0000313" key="5">
    <source>
        <dbReference type="EMBL" id="GCL63389.1"/>
    </source>
</evidence>
<dbReference type="InterPro" id="IPR036388">
    <property type="entry name" value="WH-like_DNA-bd_sf"/>
</dbReference>
<reference evidence="6" key="1">
    <citation type="submission" date="2019-03" db="EMBL/GenBank/DDBJ databases">
        <title>Aquabacterium pictum sp.nov., the first bacteriochlorophyll a-containing freshwater bacterium in the genus Aquabacterium of the class Betaproteobacteria.</title>
        <authorList>
            <person name="Hirose S."/>
            <person name="Tank M."/>
            <person name="Hara E."/>
            <person name="Tamaki H."/>
            <person name="Takaichi S."/>
            <person name="Haruta S."/>
            <person name="Hanada S."/>
        </authorList>
    </citation>
    <scope>NUCLEOTIDE SEQUENCE [LARGE SCALE GENOMIC DNA]</scope>
    <source>
        <strain evidence="6">W35</strain>
    </source>
</reference>
<dbReference type="GO" id="GO:0005829">
    <property type="term" value="C:cytosol"/>
    <property type="evidence" value="ECO:0007669"/>
    <property type="project" value="TreeGrafter"/>
</dbReference>
<evidence type="ECO:0000313" key="6">
    <source>
        <dbReference type="Proteomes" id="UP000301751"/>
    </source>
</evidence>
<dbReference type="InterPro" id="IPR036390">
    <property type="entry name" value="WH_DNA-bd_sf"/>
</dbReference>
<sequence length="254" mass="27831">MLPVQVAAPRPAAPATTRPSVTVEMLRGVPLFHDLEPELLALLARRAVLRRLGRHAMVVDQASQEAGLFVLLQGQAQVLRHNLRGRSLLVDQLRSGDHFGELSAIDAQPQYAAVRCTLPSEVLVIGRDDFLDCLQESQALMQALLRLTVQRLRRKNRRIALLALHDVRGCVVQQLLDLAELRDGRPVVRGRVCRQAIADMIGASRAMVSRVMMALTRAGELQVLDDGSTVVHCQAPNPAARPPRGTAARRRAAG</sequence>
<dbReference type="GO" id="GO:0003700">
    <property type="term" value="F:DNA-binding transcription factor activity"/>
    <property type="evidence" value="ECO:0007669"/>
    <property type="project" value="TreeGrafter"/>
</dbReference>
<keyword evidence="3" id="KW-0804">Transcription</keyword>
<protein>
    <recommendedName>
        <fullName evidence="4">Cyclic nucleotide-binding domain-containing protein</fullName>
    </recommendedName>
</protein>
<dbReference type="InterPro" id="IPR018490">
    <property type="entry name" value="cNMP-bd_dom_sf"/>
</dbReference>
<dbReference type="EMBL" id="BJCL01000005">
    <property type="protein sequence ID" value="GCL63389.1"/>
    <property type="molecule type" value="Genomic_DNA"/>
</dbReference>